<name>A0A226WY13_CABSO</name>
<dbReference type="EMBL" id="MTHB01000150">
    <property type="protein sequence ID" value="OXC76062.1"/>
    <property type="molecule type" value="Genomic_DNA"/>
</dbReference>
<accession>A0A226WY13</accession>
<evidence type="ECO:0000313" key="2">
    <source>
        <dbReference type="Proteomes" id="UP000214720"/>
    </source>
</evidence>
<sequence length="151" mass="17094">MRGPDGFTESMFTVLKLDDFVPKDHPLRPIRMWLNERLSAWTMCSRGCTRLTRKEAGRASRRRSWCELCCCRCCTQFVASACWWNRFPTTCCSAGSSACRWTGLCGTTRRSARTGTGYLNTTYWCCCLTRQSKPRASAGIFPANTLASMAR</sequence>
<organism evidence="1 2">
    <name type="scientific">Caballeronia sordidicola</name>
    <name type="common">Burkholderia sordidicola</name>
    <dbReference type="NCBI Taxonomy" id="196367"/>
    <lineage>
        <taxon>Bacteria</taxon>
        <taxon>Pseudomonadati</taxon>
        <taxon>Pseudomonadota</taxon>
        <taxon>Betaproteobacteria</taxon>
        <taxon>Burkholderiales</taxon>
        <taxon>Burkholderiaceae</taxon>
        <taxon>Caballeronia</taxon>
    </lineage>
</organism>
<protein>
    <submittedName>
        <fullName evidence="1">Mobile element protein</fullName>
    </submittedName>
</protein>
<evidence type="ECO:0000313" key="1">
    <source>
        <dbReference type="EMBL" id="OXC76062.1"/>
    </source>
</evidence>
<dbReference type="AlphaFoldDB" id="A0A226WY13"/>
<reference evidence="2" key="1">
    <citation type="submission" date="2017-01" db="EMBL/GenBank/DDBJ databases">
        <title>Genome Analysis of Deinococcus marmoris KOPRI26562.</title>
        <authorList>
            <person name="Kim J.H."/>
            <person name="Oh H.-M."/>
        </authorList>
    </citation>
    <scope>NUCLEOTIDE SEQUENCE [LARGE SCALE GENOMIC DNA]</scope>
    <source>
        <strain evidence="2">PAMC 26633</strain>
    </source>
</reference>
<proteinExistence type="predicted"/>
<dbReference type="Proteomes" id="UP000214720">
    <property type="component" value="Unassembled WGS sequence"/>
</dbReference>
<comment type="caution">
    <text evidence="1">The sequence shown here is derived from an EMBL/GenBank/DDBJ whole genome shotgun (WGS) entry which is preliminary data.</text>
</comment>
<gene>
    <name evidence="1" type="ORF">BSU04_23800</name>
</gene>